<keyword evidence="2" id="KW-1185">Reference proteome</keyword>
<accession>A0A1Q3EHQ4</accession>
<dbReference type="Proteomes" id="UP000188533">
    <property type="component" value="Unassembled WGS sequence"/>
</dbReference>
<dbReference type="EMBL" id="BDGU01000346">
    <property type="protein sequence ID" value="GAW06716.1"/>
    <property type="molecule type" value="Genomic_DNA"/>
</dbReference>
<evidence type="ECO:0000313" key="2">
    <source>
        <dbReference type="Proteomes" id="UP000188533"/>
    </source>
</evidence>
<name>A0A1Q3EHQ4_LENED</name>
<sequence length="121" mass="14007">MRNIKGRSLLFMKDVHNDGLMAIIAYKVPISETPLQIDQLILNACDIPILALVFEFTLPALFIQNEPEKTVFDGYPIALFLRSFIELYIDFLRCAESAKYGRLRWLLDHGVGRYLGRGMWR</sequence>
<reference evidence="1 2" key="1">
    <citation type="submission" date="2016-08" db="EMBL/GenBank/DDBJ databases">
        <authorList>
            <consortium name="Lentinula edodes genome sequencing consortium"/>
            <person name="Sakamoto Y."/>
            <person name="Nakade K."/>
            <person name="Sato S."/>
            <person name="Yoshida Y."/>
            <person name="Miyazaki K."/>
            <person name="Natsume S."/>
            <person name="Konno N."/>
        </authorList>
    </citation>
    <scope>NUCLEOTIDE SEQUENCE [LARGE SCALE GENOMIC DNA]</scope>
    <source>
        <strain evidence="1 2">NBRC 111202</strain>
    </source>
</reference>
<proteinExistence type="predicted"/>
<organism evidence="1 2">
    <name type="scientific">Lentinula edodes</name>
    <name type="common">Shiitake mushroom</name>
    <name type="synonym">Lentinus edodes</name>
    <dbReference type="NCBI Taxonomy" id="5353"/>
    <lineage>
        <taxon>Eukaryota</taxon>
        <taxon>Fungi</taxon>
        <taxon>Dikarya</taxon>
        <taxon>Basidiomycota</taxon>
        <taxon>Agaricomycotina</taxon>
        <taxon>Agaricomycetes</taxon>
        <taxon>Agaricomycetidae</taxon>
        <taxon>Agaricales</taxon>
        <taxon>Marasmiineae</taxon>
        <taxon>Omphalotaceae</taxon>
        <taxon>Lentinula</taxon>
    </lineage>
</organism>
<comment type="caution">
    <text evidence="1">The sequence shown here is derived from an EMBL/GenBank/DDBJ whole genome shotgun (WGS) entry which is preliminary data.</text>
</comment>
<dbReference type="AlphaFoldDB" id="A0A1Q3EHQ4"/>
<gene>
    <name evidence="1" type="ORF">LENED_008660</name>
</gene>
<protein>
    <submittedName>
        <fullName evidence="1">Uncharacterized protein</fullName>
    </submittedName>
</protein>
<reference evidence="1 2" key="2">
    <citation type="submission" date="2017-02" db="EMBL/GenBank/DDBJ databases">
        <title>A genome survey and senescence transcriptome analysis in Lentinula edodes.</title>
        <authorList>
            <person name="Sakamoto Y."/>
            <person name="Nakade K."/>
            <person name="Sato S."/>
            <person name="Yoshida Y."/>
            <person name="Miyazaki K."/>
            <person name="Natsume S."/>
            <person name="Konno N."/>
        </authorList>
    </citation>
    <scope>NUCLEOTIDE SEQUENCE [LARGE SCALE GENOMIC DNA]</scope>
    <source>
        <strain evidence="1 2">NBRC 111202</strain>
    </source>
</reference>
<evidence type="ECO:0000313" key="1">
    <source>
        <dbReference type="EMBL" id="GAW06716.1"/>
    </source>
</evidence>